<organism evidence="1 2">
    <name type="scientific">Chromobacterium phragmitis</name>
    <dbReference type="NCBI Taxonomy" id="2202141"/>
    <lineage>
        <taxon>Bacteria</taxon>
        <taxon>Pseudomonadati</taxon>
        <taxon>Pseudomonadota</taxon>
        <taxon>Betaproteobacteria</taxon>
        <taxon>Neisseriales</taxon>
        <taxon>Chromobacteriaceae</taxon>
        <taxon>Chromobacterium</taxon>
    </lineage>
</organism>
<dbReference type="SUPFAM" id="SSF56801">
    <property type="entry name" value="Acetyl-CoA synthetase-like"/>
    <property type="match status" value="1"/>
</dbReference>
<proteinExistence type="predicted"/>
<accession>A0ABV0IST6</accession>
<gene>
    <name evidence="1" type="ORF">ABI908_09250</name>
</gene>
<dbReference type="EMBL" id="JBDXMI010000001">
    <property type="protein sequence ID" value="MEO9384290.1"/>
    <property type="molecule type" value="Genomic_DNA"/>
</dbReference>
<dbReference type="InterPro" id="IPR042099">
    <property type="entry name" value="ANL_N_sf"/>
</dbReference>
<dbReference type="RefSeq" id="WP_347949824.1">
    <property type="nucleotide sequence ID" value="NZ_JBDXMI010000001.1"/>
</dbReference>
<dbReference type="Gene3D" id="3.40.50.12780">
    <property type="entry name" value="N-terminal domain of ligase-like"/>
    <property type="match status" value="1"/>
</dbReference>
<dbReference type="Proteomes" id="UP001462502">
    <property type="component" value="Unassembled WGS sequence"/>
</dbReference>
<protein>
    <submittedName>
        <fullName evidence="1">Uncharacterized protein</fullName>
    </submittedName>
</protein>
<keyword evidence="2" id="KW-1185">Reference proteome</keyword>
<name>A0ABV0IST6_9NEIS</name>
<reference evidence="1 2" key="1">
    <citation type="submission" date="2024-05" db="EMBL/GenBank/DDBJ databases">
        <authorList>
            <person name="De Oliveira J.P."/>
            <person name="Noriler S.A."/>
            <person name="De Oliveira A.G."/>
            <person name="Sipoli D.S."/>
        </authorList>
    </citation>
    <scope>NUCLEOTIDE SEQUENCE [LARGE SCALE GENOMIC DNA]</scope>
    <source>
        <strain evidence="1 2">LABIM192</strain>
    </source>
</reference>
<evidence type="ECO:0000313" key="1">
    <source>
        <dbReference type="EMBL" id="MEO9384290.1"/>
    </source>
</evidence>
<comment type="caution">
    <text evidence="1">The sequence shown here is derived from an EMBL/GenBank/DDBJ whole genome shotgun (WGS) entry which is preliminary data.</text>
</comment>
<sequence length="96" mass="9988">MRLVNVTADALSAQKVNAWESIRPESTGLINTDGPTEATVSCTASRLSGEQEAISVTIGKPFTNAGMSMLDGKLQPVPIEGREGCTLPVSRQGAAT</sequence>
<evidence type="ECO:0000313" key="2">
    <source>
        <dbReference type="Proteomes" id="UP001462502"/>
    </source>
</evidence>